<dbReference type="Pfam" id="PF01844">
    <property type="entry name" value="HNH"/>
    <property type="match status" value="1"/>
</dbReference>
<sequence length="157" mass="17971">MPYIDMGPSRAEIFSYWKDSFRDIGIFIDWGEPSCWACGFHYGTKYDVKSADASWKTILGCWQKIPLQRCHIVPRSLGGSDGPSNRFLMCRECHDLQPNTPFPDIFFEWVRAQSHIGGESLQKWKKRCGVSELAKTSIENSTKSWNPRSSRLGSMAK</sequence>
<dbReference type="CDD" id="cd00085">
    <property type="entry name" value="HNHc"/>
    <property type="match status" value="1"/>
</dbReference>
<dbReference type="InterPro" id="IPR002711">
    <property type="entry name" value="HNH"/>
</dbReference>
<dbReference type="InterPro" id="IPR003615">
    <property type="entry name" value="HNH_nuc"/>
</dbReference>
<protein>
    <submittedName>
        <fullName evidence="2">HNH endonuclease</fullName>
    </submittedName>
</protein>
<organism evidence="2 3">
    <name type="scientific">Bradyrhizobium erythrophlei</name>
    <dbReference type="NCBI Taxonomy" id="1437360"/>
    <lineage>
        <taxon>Bacteria</taxon>
        <taxon>Pseudomonadati</taxon>
        <taxon>Pseudomonadota</taxon>
        <taxon>Alphaproteobacteria</taxon>
        <taxon>Hyphomicrobiales</taxon>
        <taxon>Nitrobacteraceae</taxon>
        <taxon>Bradyrhizobium</taxon>
    </lineage>
</organism>
<feature type="domain" description="HNH" evidence="1">
    <location>
        <begin position="68"/>
        <end position="95"/>
    </location>
</feature>
<dbReference type="EMBL" id="LT670849">
    <property type="protein sequence ID" value="SHN87660.1"/>
    <property type="molecule type" value="Genomic_DNA"/>
</dbReference>
<keyword evidence="3" id="KW-1185">Reference proteome</keyword>
<dbReference type="AlphaFoldDB" id="A0A1M7UXK8"/>
<dbReference type="OrthoDB" id="9802901at2"/>
<keyword evidence="2" id="KW-0540">Nuclease</keyword>
<evidence type="ECO:0000259" key="1">
    <source>
        <dbReference type="Pfam" id="PF01844"/>
    </source>
</evidence>
<dbReference type="RefSeq" id="WP_156898883.1">
    <property type="nucleotide sequence ID" value="NZ_LT670849.1"/>
</dbReference>
<gene>
    <name evidence="2" type="ORF">SAMN05444170_7303</name>
</gene>
<proteinExistence type="predicted"/>
<dbReference type="GO" id="GO:0004519">
    <property type="term" value="F:endonuclease activity"/>
    <property type="evidence" value="ECO:0007669"/>
    <property type="project" value="UniProtKB-KW"/>
</dbReference>
<evidence type="ECO:0000313" key="2">
    <source>
        <dbReference type="EMBL" id="SHN87660.1"/>
    </source>
</evidence>
<evidence type="ECO:0000313" key="3">
    <source>
        <dbReference type="Proteomes" id="UP000184096"/>
    </source>
</evidence>
<dbReference type="GO" id="GO:0003676">
    <property type="term" value="F:nucleic acid binding"/>
    <property type="evidence" value="ECO:0007669"/>
    <property type="project" value="InterPro"/>
</dbReference>
<keyword evidence="2" id="KW-0378">Hydrolase</keyword>
<accession>A0A1M7UXK8</accession>
<dbReference type="GO" id="GO:0008270">
    <property type="term" value="F:zinc ion binding"/>
    <property type="evidence" value="ECO:0007669"/>
    <property type="project" value="InterPro"/>
</dbReference>
<keyword evidence="2" id="KW-0255">Endonuclease</keyword>
<reference evidence="3" key="1">
    <citation type="submission" date="2016-11" db="EMBL/GenBank/DDBJ databases">
        <authorList>
            <person name="Varghese N."/>
            <person name="Submissions S."/>
        </authorList>
    </citation>
    <scope>NUCLEOTIDE SEQUENCE [LARGE SCALE GENOMIC DNA]</scope>
    <source>
        <strain evidence="3">GAS401</strain>
    </source>
</reference>
<name>A0A1M7UXK8_9BRAD</name>
<dbReference type="Proteomes" id="UP000184096">
    <property type="component" value="Chromosome I"/>
</dbReference>
<dbReference type="Gene3D" id="1.10.30.50">
    <property type="match status" value="1"/>
</dbReference>